<name>A0A6N8HW83_9FIRM</name>
<dbReference type="AlphaFoldDB" id="A0A6N8HW83"/>
<dbReference type="InterPro" id="IPR053842">
    <property type="entry name" value="NikA-like"/>
</dbReference>
<evidence type="ECO:0000313" key="2">
    <source>
        <dbReference type="Proteomes" id="UP000469440"/>
    </source>
</evidence>
<organism evidence="1 2">
    <name type="scientific">Caproicibacter fermentans</name>
    <dbReference type="NCBI Taxonomy" id="2576756"/>
    <lineage>
        <taxon>Bacteria</taxon>
        <taxon>Bacillati</taxon>
        <taxon>Bacillota</taxon>
        <taxon>Clostridia</taxon>
        <taxon>Eubacteriales</taxon>
        <taxon>Acutalibacteraceae</taxon>
        <taxon>Caproicibacter</taxon>
    </lineage>
</organism>
<sequence length="101" mass="11452">MKNKDFAFRISERDLEVIRRKAAQAGMNVTAYITACALNKKIVTIDGLRELTSEVKAVGRNLNQQTTLVHMGRITVTNLTEFTRVFERVCDVLLELAGRIR</sequence>
<dbReference type="OrthoDB" id="1645362at2"/>
<evidence type="ECO:0008006" key="3">
    <source>
        <dbReference type="Google" id="ProtNLM"/>
    </source>
</evidence>
<reference evidence="1 2" key="1">
    <citation type="submission" date="2019-09" db="EMBL/GenBank/DDBJ databases">
        <title>Genome sequence of Clostridium sp. EA1.</title>
        <authorList>
            <person name="Poehlein A."/>
            <person name="Bengelsdorf F.R."/>
            <person name="Daniel R."/>
        </authorList>
    </citation>
    <scope>NUCLEOTIDE SEQUENCE [LARGE SCALE GENOMIC DNA]</scope>
    <source>
        <strain evidence="1 2">EA1</strain>
    </source>
</reference>
<keyword evidence="2" id="KW-1185">Reference proteome</keyword>
<dbReference type="RefSeq" id="WP_156989611.1">
    <property type="nucleotide sequence ID" value="NZ_VWXL01000011.1"/>
</dbReference>
<protein>
    <recommendedName>
        <fullName evidence="3">Mobilization protein</fullName>
    </recommendedName>
</protein>
<proteinExistence type="predicted"/>
<comment type="caution">
    <text evidence="1">The sequence shown here is derived from an EMBL/GenBank/DDBJ whole genome shotgun (WGS) entry which is preliminary data.</text>
</comment>
<dbReference type="Pfam" id="PF21983">
    <property type="entry name" value="NikA-like"/>
    <property type="match status" value="1"/>
</dbReference>
<evidence type="ECO:0000313" key="1">
    <source>
        <dbReference type="EMBL" id="MVB09653.1"/>
    </source>
</evidence>
<accession>A0A6N8HW83</accession>
<gene>
    <name evidence="1" type="ORF">CAFE_03150</name>
</gene>
<dbReference type="Proteomes" id="UP000469440">
    <property type="component" value="Unassembled WGS sequence"/>
</dbReference>
<dbReference type="EMBL" id="VWXL01000011">
    <property type="protein sequence ID" value="MVB09653.1"/>
    <property type="molecule type" value="Genomic_DNA"/>
</dbReference>